<accession>A0A165B5U0</accession>
<proteinExistence type="predicted"/>
<dbReference type="Proteomes" id="UP000077266">
    <property type="component" value="Unassembled WGS sequence"/>
</dbReference>
<feature type="compositionally biased region" description="Basic and acidic residues" evidence="1">
    <location>
        <begin position="162"/>
        <end position="171"/>
    </location>
</feature>
<sequence>EEDEEDDQENEEDDDAASTETASSPEDFAAAMARAFAPQLAALTDAINGVNRQLAALASRGLKRELAALASRGLKREPDALDDAEREERRKRRREGTPVAGPSNDPDRADRTPPPLAGDAEVAGALDAALNGPRAGVDNAAVLAELELDAASKEEEAEVDPTDPKGKKPAK</sequence>
<feature type="region of interest" description="Disordered" evidence="1">
    <location>
        <begin position="149"/>
        <end position="171"/>
    </location>
</feature>
<protein>
    <submittedName>
        <fullName evidence="2">Uncharacterized protein</fullName>
    </submittedName>
</protein>
<gene>
    <name evidence="2" type="ORF">EXIGLDRAFT_781722</name>
</gene>
<evidence type="ECO:0000313" key="2">
    <source>
        <dbReference type="EMBL" id="KZV79882.1"/>
    </source>
</evidence>
<feature type="compositionally biased region" description="Acidic residues" evidence="1">
    <location>
        <begin position="1"/>
        <end position="17"/>
    </location>
</feature>
<organism evidence="2 3">
    <name type="scientific">Exidia glandulosa HHB12029</name>
    <dbReference type="NCBI Taxonomy" id="1314781"/>
    <lineage>
        <taxon>Eukaryota</taxon>
        <taxon>Fungi</taxon>
        <taxon>Dikarya</taxon>
        <taxon>Basidiomycota</taxon>
        <taxon>Agaricomycotina</taxon>
        <taxon>Agaricomycetes</taxon>
        <taxon>Auriculariales</taxon>
        <taxon>Exidiaceae</taxon>
        <taxon>Exidia</taxon>
    </lineage>
</organism>
<evidence type="ECO:0000313" key="3">
    <source>
        <dbReference type="Proteomes" id="UP000077266"/>
    </source>
</evidence>
<feature type="region of interest" description="Disordered" evidence="1">
    <location>
        <begin position="1"/>
        <end position="30"/>
    </location>
</feature>
<feature type="non-terminal residue" evidence="2">
    <location>
        <position position="1"/>
    </location>
</feature>
<dbReference type="InParanoid" id="A0A165B5U0"/>
<dbReference type="AlphaFoldDB" id="A0A165B5U0"/>
<keyword evidence="3" id="KW-1185">Reference proteome</keyword>
<evidence type="ECO:0000256" key="1">
    <source>
        <dbReference type="SAM" id="MobiDB-lite"/>
    </source>
</evidence>
<dbReference type="EMBL" id="KV426549">
    <property type="protein sequence ID" value="KZV79882.1"/>
    <property type="molecule type" value="Genomic_DNA"/>
</dbReference>
<reference evidence="2 3" key="1">
    <citation type="journal article" date="2016" name="Mol. Biol. Evol.">
        <title>Comparative Genomics of Early-Diverging Mushroom-Forming Fungi Provides Insights into the Origins of Lignocellulose Decay Capabilities.</title>
        <authorList>
            <person name="Nagy L.G."/>
            <person name="Riley R."/>
            <person name="Tritt A."/>
            <person name="Adam C."/>
            <person name="Daum C."/>
            <person name="Floudas D."/>
            <person name="Sun H."/>
            <person name="Yadav J.S."/>
            <person name="Pangilinan J."/>
            <person name="Larsson K.H."/>
            <person name="Matsuura K."/>
            <person name="Barry K."/>
            <person name="Labutti K."/>
            <person name="Kuo R."/>
            <person name="Ohm R.A."/>
            <person name="Bhattacharya S.S."/>
            <person name="Shirouzu T."/>
            <person name="Yoshinaga Y."/>
            <person name="Martin F.M."/>
            <person name="Grigoriev I.V."/>
            <person name="Hibbett D.S."/>
        </authorList>
    </citation>
    <scope>NUCLEOTIDE SEQUENCE [LARGE SCALE GENOMIC DNA]</scope>
    <source>
        <strain evidence="2 3">HHB12029</strain>
    </source>
</reference>
<feature type="region of interest" description="Disordered" evidence="1">
    <location>
        <begin position="69"/>
        <end position="120"/>
    </location>
</feature>
<name>A0A165B5U0_EXIGL</name>